<dbReference type="InterPro" id="IPR006145">
    <property type="entry name" value="PsdUridine_synth_RsuA/RluA"/>
</dbReference>
<dbReference type="RefSeq" id="WP_193951787.1">
    <property type="nucleotide sequence ID" value="NZ_JADEYS010000002.1"/>
</dbReference>
<proteinExistence type="predicted"/>
<dbReference type="Pfam" id="PF00849">
    <property type="entry name" value="PseudoU_synth_2"/>
    <property type="match status" value="1"/>
</dbReference>
<dbReference type="InterPro" id="IPR006224">
    <property type="entry name" value="PsdUridine_synth_RluA-like_CS"/>
</dbReference>
<dbReference type="Proteomes" id="UP000640333">
    <property type="component" value="Unassembled WGS sequence"/>
</dbReference>
<dbReference type="PANTHER" id="PTHR21600:SF84">
    <property type="entry name" value="PSEUDOURIDINE SYNTHASE RSUA_RLUA-LIKE DOMAIN-CONTAINING PROTEIN"/>
    <property type="match status" value="1"/>
</dbReference>
<comment type="caution">
    <text evidence="2">The sequence shown here is derived from an EMBL/GenBank/DDBJ whole genome shotgun (WGS) entry which is preliminary data.</text>
</comment>
<dbReference type="GO" id="GO:0140098">
    <property type="term" value="F:catalytic activity, acting on RNA"/>
    <property type="evidence" value="ECO:0007669"/>
    <property type="project" value="UniProtKB-ARBA"/>
</dbReference>
<dbReference type="AlphaFoldDB" id="A0A8J7K950"/>
<evidence type="ECO:0000313" key="3">
    <source>
        <dbReference type="Proteomes" id="UP000640333"/>
    </source>
</evidence>
<name>A0A8J7K950_9GAMM</name>
<dbReference type="InterPro" id="IPR050188">
    <property type="entry name" value="RluA_PseudoU_synthase"/>
</dbReference>
<dbReference type="PROSITE" id="PS01129">
    <property type="entry name" value="PSI_RLU"/>
    <property type="match status" value="1"/>
</dbReference>
<feature type="domain" description="Pseudouridine synthase RsuA/RluA-like" evidence="1">
    <location>
        <begin position="93"/>
        <end position="240"/>
    </location>
</feature>
<accession>A0A8J7K950</accession>
<keyword evidence="3" id="KW-1185">Reference proteome</keyword>
<dbReference type="GO" id="GO:0003723">
    <property type="term" value="F:RNA binding"/>
    <property type="evidence" value="ECO:0007669"/>
    <property type="project" value="InterPro"/>
</dbReference>
<reference evidence="2" key="1">
    <citation type="submission" date="2020-10" db="EMBL/GenBank/DDBJ databases">
        <title>Bacterium isolated from coastal waters sediment.</title>
        <authorList>
            <person name="Chen R.-J."/>
            <person name="Lu D.-C."/>
            <person name="Zhu K.-L."/>
            <person name="Du Z.-J."/>
        </authorList>
    </citation>
    <scope>NUCLEOTIDE SEQUENCE</scope>
    <source>
        <strain evidence="2">N1Y112</strain>
    </source>
</reference>
<gene>
    <name evidence="2" type="ORF">IOQ59_03075</name>
</gene>
<evidence type="ECO:0000313" key="2">
    <source>
        <dbReference type="EMBL" id="MBE9396241.1"/>
    </source>
</evidence>
<protein>
    <submittedName>
        <fullName evidence="2">Pseudouridine synthase</fullName>
    </submittedName>
</protein>
<dbReference type="EMBL" id="JADEYS010000002">
    <property type="protein sequence ID" value="MBE9396241.1"/>
    <property type="molecule type" value="Genomic_DNA"/>
</dbReference>
<dbReference type="InterPro" id="IPR020103">
    <property type="entry name" value="PsdUridine_synth_cat_dom_sf"/>
</dbReference>
<dbReference type="PANTHER" id="PTHR21600">
    <property type="entry name" value="MITOCHONDRIAL RNA PSEUDOURIDINE SYNTHASE"/>
    <property type="match status" value="1"/>
</dbReference>
<dbReference type="Gene3D" id="3.30.2350.10">
    <property type="entry name" value="Pseudouridine synthase"/>
    <property type="match status" value="1"/>
</dbReference>
<dbReference type="GO" id="GO:0009982">
    <property type="term" value="F:pseudouridine synthase activity"/>
    <property type="evidence" value="ECO:0007669"/>
    <property type="project" value="InterPro"/>
</dbReference>
<sequence>MGRSLYASTAVTPTQNTDQHETVLAFLVARFPRITEHVWLERMQQGYVHWEDDSLIKEDTPFRANAKVMYYRDVPDEPVIPFKETVIFQDDELLVACKPHFLPVTPGGVYVEQCLLNRLRQQTGITALTPIHRIDRDTAGLVMFSVNPETRGCYQQMFAEGTVKKTYHAVAACDDDSIVDQRWLIENRMEKAEQWFRMAITDGDINARSTVACLSVQSARGLFELSPITGKTHQLRVHMDSLGFPIENDRLYPIALPQTADDYNKPLQLLAREVTFVDPVTGQARHFISTRELAWGG</sequence>
<organism evidence="2 3">
    <name type="scientific">Pontibacterium sinense</name>
    <dbReference type="NCBI Taxonomy" id="2781979"/>
    <lineage>
        <taxon>Bacteria</taxon>
        <taxon>Pseudomonadati</taxon>
        <taxon>Pseudomonadota</taxon>
        <taxon>Gammaproteobacteria</taxon>
        <taxon>Oceanospirillales</taxon>
        <taxon>Oceanospirillaceae</taxon>
        <taxon>Pontibacterium</taxon>
    </lineage>
</organism>
<evidence type="ECO:0000259" key="1">
    <source>
        <dbReference type="Pfam" id="PF00849"/>
    </source>
</evidence>
<dbReference type="SUPFAM" id="SSF55120">
    <property type="entry name" value="Pseudouridine synthase"/>
    <property type="match status" value="1"/>
</dbReference>
<dbReference type="GO" id="GO:0000455">
    <property type="term" value="P:enzyme-directed rRNA pseudouridine synthesis"/>
    <property type="evidence" value="ECO:0007669"/>
    <property type="project" value="TreeGrafter"/>
</dbReference>